<protein>
    <submittedName>
        <fullName evidence="2">Molybdenum storage protein subunit alpha</fullName>
    </submittedName>
</protein>
<dbReference type="OrthoDB" id="581602at2"/>
<comment type="caution">
    <text evidence="2">The sequence shown here is derived from an EMBL/GenBank/DDBJ whole genome shotgun (WGS) entry which is preliminary data.</text>
</comment>
<keyword evidence="3" id="KW-1185">Reference proteome</keyword>
<dbReference type="Pfam" id="PF00696">
    <property type="entry name" value="AA_kinase"/>
    <property type="match status" value="1"/>
</dbReference>
<dbReference type="Proteomes" id="UP000324758">
    <property type="component" value="Unassembled WGS sequence"/>
</dbReference>
<reference evidence="2 3" key="1">
    <citation type="submission" date="2019-08" db="EMBL/GenBank/DDBJ databases">
        <title>Bradyrhizobium hipponensis sp. nov., a rhizobium isolated from a Lupinus angustifolius root nodule in Tunisia.</title>
        <authorList>
            <person name="Off K."/>
            <person name="Rejili M."/>
            <person name="Mars M."/>
            <person name="Brachmann A."/>
            <person name="Marin M."/>
        </authorList>
    </citation>
    <scope>NUCLEOTIDE SEQUENCE [LARGE SCALE GENOMIC DNA]</scope>
    <source>
        <strain evidence="2 3">CTAW71</strain>
    </source>
</reference>
<dbReference type="RefSeq" id="WP_148775270.1">
    <property type="nucleotide sequence ID" value="NZ_VSSS01000042.1"/>
</dbReference>
<sequence length="275" mass="28930">MADTNQIKHVASPLARQTLLDSDLTRPVAGNRPIKLLPWLQVIKIGGRIMDRGHEAILPLVGELRALLPEHRLLILTGAGIRARHLYSVGLDLGLPAGSLAPLAASEAGQNGHILASLLAPEGVSYVEHGTIASQLAIHLQAARAVVGSAFPPYHHHEFPTARIPLHRADTGAFLLADALGAAGLTIVEDVDGVYTTDPNGADGKKAELLKETSFAELAKLKGTLPFDPALLEVMANARHIARVQVVNGLVPGRISAALRGQHVGSIINTGAKPV</sequence>
<organism evidence="2 3">
    <name type="scientific">Bradyrhizobium rifense</name>
    <dbReference type="NCBI Taxonomy" id="515499"/>
    <lineage>
        <taxon>Bacteria</taxon>
        <taxon>Pseudomonadati</taxon>
        <taxon>Pseudomonadota</taxon>
        <taxon>Alphaproteobacteria</taxon>
        <taxon>Hyphomicrobiales</taxon>
        <taxon>Nitrobacteraceae</taxon>
        <taxon>Bradyrhizobium</taxon>
    </lineage>
</organism>
<dbReference type="SUPFAM" id="SSF53633">
    <property type="entry name" value="Carbamate kinase-like"/>
    <property type="match status" value="1"/>
</dbReference>
<evidence type="ECO:0000313" key="2">
    <source>
        <dbReference type="EMBL" id="TYL91683.1"/>
    </source>
</evidence>
<dbReference type="InterPro" id="IPR001048">
    <property type="entry name" value="Asp/Glu/Uridylate_kinase"/>
</dbReference>
<evidence type="ECO:0000259" key="1">
    <source>
        <dbReference type="Pfam" id="PF00696"/>
    </source>
</evidence>
<accession>A0A5D3KAE4</accession>
<dbReference type="Gene3D" id="3.40.1160.10">
    <property type="entry name" value="Acetylglutamate kinase-like"/>
    <property type="match status" value="1"/>
</dbReference>
<gene>
    <name evidence="2" type="ORF">FXB40_27550</name>
</gene>
<proteinExistence type="predicted"/>
<dbReference type="EMBL" id="VSSS01000042">
    <property type="protein sequence ID" value="TYL91683.1"/>
    <property type="molecule type" value="Genomic_DNA"/>
</dbReference>
<dbReference type="AlphaFoldDB" id="A0A5D3KAE4"/>
<dbReference type="InterPro" id="IPR036393">
    <property type="entry name" value="AceGlu_kinase-like_sf"/>
</dbReference>
<feature type="domain" description="Aspartate/glutamate/uridylate kinase" evidence="1">
    <location>
        <begin position="40"/>
        <end position="240"/>
    </location>
</feature>
<name>A0A5D3KAE4_9BRAD</name>
<evidence type="ECO:0000313" key="3">
    <source>
        <dbReference type="Proteomes" id="UP000324758"/>
    </source>
</evidence>